<evidence type="ECO:0000313" key="4">
    <source>
        <dbReference type="Proteomes" id="UP000001600"/>
    </source>
</evidence>
<dbReference type="AlphaFoldDB" id="B9JP89"/>
<reference evidence="3 4" key="1">
    <citation type="journal article" date="2009" name="J. Bacteriol.">
        <title>Genome sequences of three Agrobacterium biovars help elucidate the evolution of multichromosome genomes in bacteria.</title>
        <authorList>
            <person name="Slater S.C."/>
            <person name="Goldman B.S."/>
            <person name="Goodner B."/>
            <person name="Setubal J.C."/>
            <person name="Farrand S.K."/>
            <person name="Nester E.W."/>
            <person name="Burr T.J."/>
            <person name="Banta L."/>
            <person name="Dickerman A.W."/>
            <person name="Paulsen I."/>
            <person name="Otten L."/>
            <person name="Suen G."/>
            <person name="Welch R."/>
            <person name="Almeida N.F."/>
            <person name="Arnold F."/>
            <person name="Burton O.T."/>
            <person name="Du Z."/>
            <person name="Ewing A."/>
            <person name="Godsy E."/>
            <person name="Heisel S."/>
            <person name="Houmiel K.L."/>
            <person name="Jhaveri J."/>
            <person name="Lu J."/>
            <person name="Miller N.M."/>
            <person name="Norton S."/>
            <person name="Chen Q."/>
            <person name="Phoolcharoen W."/>
            <person name="Ohlin V."/>
            <person name="Ondrusek D."/>
            <person name="Pride N."/>
            <person name="Stricklin S.L."/>
            <person name="Sun J."/>
            <person name="Wheeler C."/>
            <person name="Wilson L."/>
            <person name="Zhu H."/>
            <person name="Wood D.W."/>
        </authorList>
    </citation>
    <scope>NUCLEOTIDE SEQUENCE [LARGE SCALE GENOMIC DNA]</scope>
    <source>
        <strain evidence="4">K84 / ATCC BAA-868</strain>
        <plasmid evidence="3 4">pAtK84b</plasmid>
    </source>
</reference>
<dbReference type="InterPro" id="IPR041698">
    <property type="entry name" value="Methyltransf_25"/>
</dbReference>
<accession>B9JP89</accession>
<dbReference type="RefSeq" id="WP_012654891.1">
    <property type="nucleotide sequence ID" value="NC_011990.1"/>
</dbReference>
<gene>
    <name evidence="3" type="ordered locus">Arad_14066</name>
</gene>
<dbReference type="Gene3D" id="2.20.130.10">
    <property type="entry name" value="CAC2371-like domains"/>
    <property type="match status" value="1"/>
</dbReference>
<dbReference type="EMBL" id="CP000630">
    <property type="protein sequence ID" value="ACM30958.1"/>
    <property type="molecule type" value="Genomic_DNA"/>
</dbReference>
<dbReference type="PANTHER" id="PTHR43861">
    <property type="entry name" value="TRANS-ACONITATE 2-METHYLTRANSFERASE-RELATED"/>
    <property type="match status" value="1"/>
</dbReference>
<protein>
    <submittedName>
        <fullName evidence="3">Methyltransferase</fullName>
    </submittedName>
</protein>
<proteinExistence type="predicted"/>
<keyword evidence="1 3" id="KW-0808">Transferase</keyword>
<dbReference type="Gene3D" id="3.40.50.150">
    <property type="entry name" value="Vaccinia Virus protein VP39"/>
    <property type="match status" value="1"/>
</dbReference>
<dbReference type="GO" id="GO:0008168">
    <property type="term" value="F:methyltransferase activity"/>
    <property type="evidence" value="ECO:0007669"/>
    <property type="project" value="UniProtKB-KW"/>
</dbReference>
<evidence type="ECO:0000256" key="1">
    <source>
        <dbReference type="ARBA" id="ARBA00022679"/>
    </source>
</evidence>
<evidence type="ECO:0000313" key="3">
    <source>
        <dbReference type="EMBL" id="ACM30958.1"/>
    </source>
</evidence>
<dbReference type="GO" id="GO:0032259">
    <property type="term" value="P:methylation"/>
    <property type="evidence" value="ECO:0007669"/>
    <property type="project" value="UniProtKB-KW"/>
</dbReference>
<geneLocation type="plasmid" evidence="3 4">
    <name>pAtK84b</name>
</geneLocation>
<dbReference type="KEGG" id="ara:Arad_14066"/>
<dbReference type="Proteomes" id="UP000001600">
    <property type="component" value="Plasmid pAtK84b"/>
</dbReference>
<dbReference type="CDD" id="cd02440">
    <property type="entry name" value="AdoMet_MTases"/>
    <property type="match status" value="1"/>
</dbReference>
<dbReference type="HOGENOM" id="CLU_069129_7_4_5"/>
<keyword evidence="3" id="KW-0614">Plasmid</keyword>
<dbReference type="Pfam" id="PF13649">
    <property type="entry name" value="Methyltransf_25"/>
    <property type="match status" value="1"/>
</dbReference>
<dbReference type="SUPFAM" id="SSF53335">
    <property type="entry name" value="S-adenosyl-L-methionine-dependent methyltransferases"/>
    <property type="match status" value="1"/>
</dbReference>
<evidence type="ECO:0000259" key="2">
    <source>
        <dbReference type="Pfam" id="PF13649"/>
    </source>
</evidence>
<keyword evidence="3" id="KW-0489">Methyltransferase</keyword>
<name>B9JP89_RHIR8</name>
<sequence>MPDVHYEHPDLAEIYDLDSGWSADRNFYLDLGSGGPKRILDLGCGTGLLCDAYASLGHDVTGVDPAKAMLDVAKTRPYGANVNWVEASAQSLRVDQVFDLIIMTGHAFQVFLEDADILAVFHTIKTHLAENGVVAFETRNPAINWSARWKGETSMTSGNQVIRQSRVILHEDTKLISFETRYDFPEKTITSFSKLLFLTKPEVEDRLQESGLKVEAVYGAWDKKTFDESMSEEMIFIAGAA</sequence>
<feature type="domain" description="Methyltransferase" evidence="2">
    <location>
        <begin position="39"/>
        <end position="132"/>
    </location>
</feature>
<dbReference type="InterPro" id="IPR029063">
    <property type="entry name" value="SAM-dependent_MTases_sf"/>
</dbReference>
<organism evidence="3 4">
    <name type="scientific">Rhizobium rhizogenes (strain K84 / ATCC BAA-868)</name>
    <name type="common">Agrobacterium radiobacter</name>
    <dbReference type="NCBI Taxonomy" id="311403"/>
    <lineage>
        <taxon>Bacteria</taxon>
        <taxon>Pseudomonadati</taxon>
        <taxon>Pseudomonadota</taxon>
        <taxon>Alphaproteobacteria</taxon>
        <taxon>Hyphomicrobiales</taxon>
        <taxon>Rhizobiaceae</taxon>
        <taxon>Rhizobium/Agrobacterium group</taxon>
        <taxon>Rhizobium</taxon>
    </lineage>
</organism>